<proteinExistence type="predicted"/>
<dbReference type="Gene3D" id="3.30.230.10">
    <property type="match status" value="1"/>
</dbReference>
<evidence type="ECO:0000256" key="1">
    <source>
        <dbReference type="PROSITE-ProRule" id="PRU01122"/>
    </source>
</evidence>
<dbReference type="InterPro" id="IPR008269">
    <property type="entry name" value="Lon_proteolytic"/>
</dbReference>
<name>A0ABW3CE23_9ACTN</name>
<organism evidence="3 4">
    <name type="scientific">Actinomadura adrarensis</name>
    <dbReference type="NCBI Taxonomy" id="1819600"/>
    <lineage>
        <taxon>Bacteria</taxon>
        <taxon>Bacillati</taxon>
        <taxon>Actinomycetota</taxon>
        <taxon>Actinomycetes</taxon>
        <taxon>Streptosporangiales</taxon>
        <taxon>Thermomonosporaceae</taxon>
        <taxon>Actinomadura</taxon>
    </lineage>
</organism>
<dbReference type="Proteomes" id="UP001597083">
    <property type="component" value="Unassembled WGS sequence"/>
</dbReference>
<dbReference type="EC" id="3.4.21.-" evidence="3"/>
<dbReference type="InterPro" id="IPR027065">
    <property type="entry name" value="Lon_Prtase"/>
</dbReference>
<feature type="domain" description="Lon proteolytic" evidence="2">
    <location>
        <begin position="1"/>
        <end position="73"/>
    </location>
</feature>
<comment type="caution">
    <text evidence="1">Lacks conserved residue(s) required for the propagation of feature annotation.</text>
</comment>
<comment type="caution">
    <text evidence="3">The sequence shown here is derived from an EMBL/GenBank/DDBJ whole genome shotgun (WGS) entry which is preliminary data.</text>
</comment>
<dbReference type="Pfam" id="PF05362">
    <property type="entry name" value="Lon_C"/>
    <property type="match status" value="1"/>
</dbReference>
<dbReference type="InterPro" id="IPR014721">
    <property type="entry name" value="Ribsml_uS5_D2-typ_fold_subgr"/>
</dbReference>
<dbReference type="InterPro" id="IPR020568">
    <property type="entry name" value="Ribosomal_Su5_D2-typ_SF"/>
</dbReference>
<dbReference type="PANTHER" id="PTHR10046">
    <property type="entry name" value="ATP DEPENDENT LON PROTEASE FAMILY MEMBER"/>
    <property type="match status" value="1"/>
</dbReference>
<dbReference type="PRINTS" id="PR00830">
    <property type="entry name" value="ENDOLAPTASE"/>
</dbReference>
<dbReference type="EMBL" id="JBHTIR010001427">
    <property type="protein sequence ID" value="MFD0852533.1"/>
    <property type="molecule type" value="Genomic_DNA"/>
</dbReference>
<evidence type="ECO:0000313" key="3">
    <source>
        <dbReference type="EMBL" id="MFD0852533.1"/>
    </source>
</evidence>
<feature type="non-terminal residue" evidence="3">
    <location>
        <position position="1"/>
    </location>
</feature>
<reference evidence="4" key="1">
    <citation type="journal article" date="2019" name="Int. J. Syst. Evol. Microbiol.">
        <title>The Global Catalogue of Microorganisms (GCM) 10K type strain sequencing project: providing services to taxonomists for standard genome sequencing and annotation.</title>
        <authorList>
            <consortium name="The Broad Institute Genomics Platform"/>
            <consortium name="The Broad Institute Genome Sequencing Center for Infectious Disease"/>
            <person name="Wu L."/>
            <person name="Ma J."/>
        </authorList>
    </citation>
    <scope>NUCLEOTIDE SEQUENCE [LARGE SCALE GENOMIC DNA]</scope>
    <source>
        <strain evidence="4">JCM 31696</strain>
    </source>
</reference>
<evidence type="ECO:0000259" key="2">
    <source>
        <dbReference type="PROSITE" id="PS51786"/>
    </source>
</evidence>
<evidence type="ECO:0000313" key="4">
    <source>
        <dbReference type="Proteomes" id="UP001597083"/>
    </source>
</evidence>
<keyword evidence="3" id="KW-0645">Protease</keyword>
<protein>
    <submittedName>
        <fullName evidence="3">S16 family serine protease</fullName>
        <ecNumber evidence="3">3.4.21.-</ecNumber>
    </submittedName>
</protein>
<dbReference type="GO" id="GO:0008233">
    <property type="term" value="F:peptidase activity"/>
    <property type="evidence" value="ECO:0007669"/>
    <property type="project" value="UniProtKB-KW"/>
</dbReference>
<dbReference type="PROSITE" id="PS51786">
    <property type="entry name" value="LON_PROTEOLYTIC"/>
    <property type="match status" value="1"/>
</dbReference>
<keyword evidence="3" id="KW-0378">Hydrolase</keyword>
<sequence length="83" mass="8666">VAMTGEVSLTGRVLPIGGLKQKLLAASRLGITTAIVPKRNEPDLEDVPDEVLEKLTVFTVSDVREVLDLALEPATNGAATVAA</sequence>
<gene>
    <name evidence="3" type="ORF">ACFQ07_09880</name>
</gene>
<accession>A0ABW3CE23</accession>
<dbReference type="SUPFAM" id="SSF54211">
    <property type="entry name" value="Ribosomal protein S5 domain 2-like"/>
    <property type="match status" value="1"/>
</dbReference>
<keyword evidence="4" id="KW-1185">Reference proteome</keyword>
<dbReference type="GO" id="GO:0006508">
    <property type="term" value="P:proteolysis"/>
    <property type="evidence" value="ECO:0007669"/>
    <property type="project" value="UniProtKB-KW"/>
</dbReference>